<name>W7U424_9STRA</name>
<reference evidence="1 2" key="1">
    <citation type="journal article" date="2014" name="Mol. Plant">
        <title>Chromosome Scale Genome Assembly and Transcriptome Profiling of Nannochloropsis gaditana in Nitrogen Depletion.</title>
        <authorList>
            <person name="Corteggiani Carpinelli E."/>
            <person name="Telatin A."/>
            <person name="Vitulo N."/>
            <person name="Forcato C."/>
            <person name="D'Angelo M."/>
            <person name="Schiavon R."/>
            <person name="Vezzi A."/>
            <person name="Giacometti G.M."/>
            <person name="Morosinotto T."/>
            <person name="Valle G."/>
        </authorList>
    </citation>
    <scope>NUCLEOTIDE SEQUENCE [LARGE SCALE GENOMIC DNA]</scope>
    <source>
        <strain evidence="1 2">B-31</strain>
    </source>
</reference>
<proteinExistence type="predicted"/>
<protein>
    <submittedName>
        <fullName evidence="1">Uncharacterized protein</fullName>
    </submittedName>
</protein>
<accession>W7U424</accession>
<dbReference type="EMBL" id="AZIL01000425">
    <property type="protein sequence ID" value="EWM27686.1"/>
    <property type="molecule type" value="Genomic_DNA"/>
</dbReference>
<keyword evidence="2" id="KW-1185">Reference proteome</keyword>
<evidence type="ECO:0000313" key="1">
    <source>
        <dbReference type="EMBL" id="EWM27686.1"/>
    </source>
</evidence>
<comment type="caution">
    <text evidence="1">The sequence shown here is derived from an EMBL/GenBank/DDBJ whole genome shotgun (WGS) entry which is preliminary data.</text>
</comment>
<sequence length="67" mass="7591">MDAYGHENMILIRAGRCFCALIDAGWKFIDGEHGFEKQSELLAGCRDHLKEERAIAPALQPLYDARK</sequence>
<dbReference type="Proteomes" id="UP000019335">
    <property type="component" value="Chromosome 6"/>
</dbReference>
<dbReference type="OrthoDB" id="10028886at2759"/>
<organism evidence="1 2">
    <name type="scientific">Nannochloropsis gaditana</name>
    <dbReference type="NCBI Taxonomy" id="72520"/>
    <lineage>
        <taxon>Eukaryota</taxon>
        <taxon>Sar</taxon>
        <taxon>Stramenopiles</taxon>
        <taxon>Ochrophyta</taxon>
        <taxon>Eustigmatophyceae</taxon>
        <taxon>Eustigmatales</taxon>
        <taxon>Monodopsidaceae</taxon>
        <taxon>Nannochloropsis</taxon>
    </lineage>
</organism>
<gene>
    <name evidence="1" type="ORF">Naga_100104g2</name>
</gene>
<dbReference type="AlphaFoldDB" id="W7U424"/>
<evidence type="ECO:0000313" key="2">
    <source>
        <dbReference type="Proteomes" id="UP000019335"/>
    </source>
</evidence>